<evidence type="ECO:0000313" key="8">
    <source>
        <dbReference type="Proteomes" id="UP000052022"/>
    </source>
</evidence>
<comment type="similarity">
    <text evidence="2">Belongs to the methyl-accepting chemotaxis (MCP) protein family.</text>
</comment>
<dbReference type="Pfam" id="PF00015">
    <property type="entry name" value="MCPsignal"/>
    <property type="match status" value="1"/>
</dbReference>
<dbReference type="GO" id="GO:0006935">
    <property type="term" value="P:chemotaxis"/>
    <property type="evidence" value="ECO:0007669"/>
    <property type="project" value="UniProtKB-KW"/>
</dbReference>
<dbReference type="STRING" id="928856.SAMN04488049_102367"/>
<dbReference type="SUPFAM" id="SSF58104">
    <property type="entry name" value="Methyl-accepting chemotaxis protein (MCP) signaling domain"/>
    <property type="match status" value="1"/>
</dbReference>
<dbReference type="SMART" id="SM00283">
    <property type="entry name" value="MA"/>
    <property type="match status" value="1"/>
</dbReference>
<keyword evidence="4" id="KW-0472">Membrane</keyword>
<dbReference type="GO" id="GO:0007165">
    <property type="term" value="P:signal transduction"/>
    <property type="evidence" value="ECO:0007669"/>
    <property type="project" value="UniProtKB-KW"/>
</dbReference>
<sequence>MSTSKPKQVAPGVSAVTSKEFFASMNIRIAALVSLFSLIVALPIGILAGGRLEVQSMDALRTLQLELTNLAATQVEQPLKLGFSGTVEKRLNYVIDRAGDSFAWTKVIKSDGVVMADLGTLDDSAKATLEAEAAKALETGEFYASADGFSLVQPVTSKKGKIRGVLVMVWDPAPVQAKVTGALIRDALIALGLMVVSLGICFAILKRSLGNPMAQLVKALERIDSGKYDTRLSLSSRRDELGRMARRILTLQDTLRTGQQASQQREADQTELAHAIDLLRTGLGQLADQNLSARIEHRLSGTYEPLRADFNSAIASIAQAMDKVLGTAGQILTRSSNIESGAGNLNDRIQSQSETLEQISGALTQLTASVSAAAEGATHVNDLAHRAVTDARDNEQVVEKAIAAMTEIEESAGKIETIIAVIDDIAFQTNLLALNAGVEAARAGQAGAGFAVVASEVRALAQRTTDAATEVKALITNATSHIQNGVEEVNNTGAALTHVIASLGEISSRIEASAASFAHDSQKLSQLTGDLSELGQTTSNNATILQGQVSDVEALRGDAGSLNALVGEFSFGDAVPHSIDDTRDAA</sequence>
<reference evidence="7 8" key="1">
    <citation type="submission" date="2015-09" db="EMBL/GenBank/DDBJ databases">
        <authorList>
            <consortium name="Swine Surveillance"/>
        </authorList>
    </citation>
    <scope>NUCLEOTIDE SEQUENCE [LARGE SCALE GENOMIC DNA]</scope>
    <source>
        <strain evidence="7 8">CECT 7557</strain>
    </source>
</reference>
<dbReference type="GO" id="GO:0016020">
    <property type="term" value="C:membrane"/>
    <property type="evidence" value="ECO:0007669"/>
    <property type="project" value="InterPro"/>
</dbReference>
<dbReference type="SUPFAM" id="SSF158472">
    <property type="entry name" value="HAMP domain-like"/>
    <property type="match status" value="1"/>
</dbReference>
<name>A0A0P1GIT3_9RHOB</name>
<dbReference type="SMART" id="SM00304">
    <property type="entry name" value="HAMP"/>
    <property type="match status" value="2"/>
</dbReference>
<dbReference type="InterPro" id="IPR051310">
    <property type="entry name" value="MCP_chemotaxis"/>
</dbReference>
<dbReference type="InterPro" id="IPR004089">
    <property type="entry name" value="MCPsignal_dom"/>
</dbReference>
<accession>A0A0P1GIT3</accession>
<feature type="domain" description="HAMP" evidence="6">
    <location>
        <begin position="207"/>
        <end position="260"/>
    </location>
</feature>
<feature type="transmembrane region" description="Helical" evidence="4">
    <location>
        <begin position="187"/>
        <end position="205"/>
    </location>
</feature>
<dbReference type="Proteomes" id="UP000052022">
    <property type="component" value="Unassembled WGS sequence"/>
</dbReference>
<dbReference type="PANTHER" id="PTHR43531:SF11">
    <property type="entry name" value="METHYL-ACCEPTING CHEMOTAXIS PROTEIN 3"/>
    <property type="match status" value="1"/>
</dbReference>
<feature type="domain" description="Methyl-accepting transducer" evidence="5">
    <location>
        <begin position="327"/>
        <end position="556"/>
    </location>
</feature>
<dbReference type="Gene3D" id="1.10.287.950">
    <property type="entry name" value="Methyl-accepting chemotaxis protein"/>
    <property type="match status" value="1"/>
</dbReference>
<feature type="domain" description="HAMP" evidence="6">
    <location>
        <begin position="270"/>
        <end position="322"/>
    </location>
</feature>
<evidence type="ECO:0000259" key="6">
    <source>
        <dbReference type="PROSITE" id="PS50885"/>
    </source>
</evidence>
<keyword evidence="4" id="KW-0812">Transmembrane</keyword>
<evidence type="ECO:0000259" key="5">
    <source>
        <dbReference type="PROSITE" id="PS50111"/>
    </source>
</evidence>
<keyword evidence="7" id="KW-0675">Receptor</keyword>
<keyword evidence="8" id="KW-1185">Reference proteome</keyword>
<keyword evidence="1" id="KW-0145">Chemotaxis</keyword>
<protein>
    <submittedName>
        <fullName evidence="7">Ribose and galactose chemoreceptor protein</fullName>
    </submittedName>
</protein>
<dbReference type="CDD" id="cd06225">
    <property type="entry name" value="HAMP"/>
    <property type="match status" value="1"/>
</dbReference>
<proteinExistence type="inferred from homology"/>
<dbReference type="Gene3D" id="6.10.340.10">
    <property type="match status" value="1"/>
</dbReference>
<dbReference type="InterPro" id="IPR003660">
    <property type="entry name" value="HAMP_dom"/>
</dbReference>
<evidence type="ECO:0000256" key="2">
    <source>
        <dbReference type="ARBA" id="ARBA00029447"/>
    </source>
</evidence>
<evidence type="ECO:0000256" key="1">
    <source>
        <dbReference type="ARBA" id="ARBA00022500"/>
    </source>
</evidence>
<dbReference type="PANTHER" id="PTHR43531">
    <property type="entry name" value="PROTEIN ICFG"/>
    <property type="match status" value="1"/>
</dbReference>
<dbReference type="EMBL" id="CYSD01000042">
    <property type="protein sequence ID" value="CUH81651.1"/>
    <property type="molecule type" value="Genomic_DNA"/>
</dbReference>
<dbReference type="RefSeq" id="WP_058291492.1">
    <property type="nucleotide sequence ID" value="NZ_CYSD01000042.1"/>
</dbReference>
<keyword evidence="4" id="KW-1133">Transmembrane helix</keyword>
<dbReference type="PROSITE" id="PS50111">
    <property type="entry name" value="CHEMOTAXIS_TRANSDUC_2"/>
    <property type="match status" value="1"/>
</dbReference>
<dbReference type="OrthoDB" id="9177152at2"/>
<gene>
    <name evidence="7" type="primary">trg_2</name>
    <name evidence="7" type="ORF">TRM7557_03530</name>
</gene>
<dbReference type="PROSITE" id="PS50885">
    <property type="entry name" value="HAMP"/>
    <property type="match status" value="2"/>
</dbReference>
<evidence type="ECO:0000256" key="4">
    <source>
        <dbReference type="SAM" id="Phobius"/>
    </source>
</evidence>
<organism evidence="7 8">
    <name type="scientific">Tritonibacter multivorans</name>
    <dbReference type="NCBI Taxonomy" id="928856"/>
    <lineage>
        <taxon>Bacteria</taxon>
        <taxon>Pseudomonadati</taxon>
        <taxon>Pseudomonadota</taxon>
        <taxon>Alphaproteobacteria</taxon>
        <taxon>Rhodobacterales</taxon>
        <taxon>Paracoccaceae</taxon>
        <taxon>Tritonibacter</taxon>
    </lineage>
</organism>
<dbReference type="AlphaFoldDB" id="A0A0P1GIT3"/>
<evidence type="ECO:0000313" key="7">
    <source>
        <dbReference type="EMBL" id="CUH81651.1"/>
    </source>
</evidence>
<feature type="transmembrane region" description="Helical" evidence="4">
    <location>
        <begin position="27"/>
        <end position="48"/>
    </location>
</feature>
<keyword evidence="3" id="KW-0807">Transducer</keyword>
<dbReference type="Pfam" id="PF00672">
    <property type="entry name" value="HAMP"/>
    <property type="match status" value="1"/>
</dbReference>
<evidence type="ECO:0000256" key="3">
    <source>
        <dbReference type="PROSITE-ProRule" id="PRU00284"/>
    </source>
</evidence>